<name>A0AAN2C9Z4_UNVUL</name>
<accession>A0AAN2C9Z4</accession>
<feature type="domain" description="Glucose-6-phosphate dehydrogenase assembly protein OpcA C-terminal" evidence="1">
    <location>
        <begin position="161"/>
        <end position="314"/>
    </location>
</feature>
<dbReference type="InterPro" id="IPR046802">
    <property type="entry name" value="OpcA_G6PD_C"/>
</dbReference>
<gene>
    <name evidence="2" type="ORF">WPS_13930</name>
</gene>
<dbReference type="KEGG" id="vab:WPS_13930"/>
<organism evidence="2 3">
    <name type="scientific">Vulcanimicrobium alpinum</name>
    <dbReference type="NCBI Taxonomy" id="3016050"/>
    <lineage>
        <taxon>Bacteria</taxon>
        <taxon>Bacillati</taxon>
        <taxon>Vulcanimicrobiota</taxon>
        <taxon>Vulcanimicrobiia</taxon>
        <taxon>Vulcanimicrobiales</taxon>
        <taxon>Vulcanimicrobiaceae</taxon>
        <taxon>Vulcanimicrobium</taxon>
    </lineage>
</organism>
<evidence type="ECO:0000313" key="2">
    <source>
        <dbReference type="EMBL" id="BDE06117.1"/>
    </source>
</evidence>
<dbReference type="AlphaFoldDB" id="A0AAN2C9Z4"/>
<dbReference type="Proteomes" id="UP001317532">
    <property type="component" value="Chromosome"/>
</dbReference>
<sequence length="322" mass="35111">MTSEPAVSSSIETMRGELALGGLSTSTLTFIVWIDEAGRRDWVLERARMLAEKYPSFLMIFDRTGAESGEPRVSCGGSRNCVSIDASALDADGVDQYVSAFCRDAVSTVLWWSGAHVDAGEILNALLARAHTLLVDSSGSVTDDTAVCSLAAFAPRHPEIAIRDLAWLRLTPWQDMIARFFDDPRLLSELYTMRALHITSGSEAEALYLGAWLASRLGWTASGRSAFTARDGKEIAFTHEIAGQTRRVHSVCLDTDGSWYHGEVTDDPAVVAVWVEGEYGRERRLVPLQAIDNASLLERAILEPGADEVFVTALSWIATLVG</sequence>
<dbReference type="Pfam" id="PF20171">
    <property type="entry name" value="OpcA_G6PD_C"/>
    <property type="match status" value="1"/>
</dbReference>
<dbReference type="InterPro" id="IPR004555">
    <property type="entry name" value="G6PDH_assembly_OpcA"/>
</dbReference>
<keyword evidence="3" id="KW-1185">Reference proteome</keyword>
<dbReference type="PANTHER" id="PTHR38658">
    <property type="entry name" value="OXPP CYCLE PROTEIN OPCA-RELATED"/>
    <property type="match status" value="1"/>
</dbReference>
<dbReference type="RefSeq" id="WP_317997104.1">
    <property type="nucleotide sequence ID" value="NZ_AP025523.1"/>
</dbReference>
<dbReference type="PANTHER" id="PTHR38658:SF1">
    <property type="entry name" value="OXPP CYCLE PROTEIN OPCA-RELATED"/>
    <property type="match status" value="1"/>
</dbReference>
<evidence type="ECO:0000313" key="3">
    <source>
        <dbReference type="Proteomes" id="UP001317532"/>
    </source>
</evidence>
<dbReference type="EMBL" id="AP025523">
    <property type="protein sequence ID" value="BDE06117.1"/>
    <property type="molecule type" value="Genomic_DNA"/>
</dbReference>
<protein>
    <recommendedName>
        <fullName evidence="1">Glucose-6-phosphate dehydrogenase assembly protein OpcA C-terminal domain-containing protein</fullName>
    </recommendedName>
</protein>
<evidence type="ECO:0000259" key="1">
    <source>
        <dbReference type="Pfam" id="PF20171"/>
    </source>
</evidence>
<proteinExistence type="predicted"/>
<reference evidence="2 3" key="1">
    <citation type="journal article" date="2022" name="ISME Commun">
        <title>Vulcanimicrobium alpinus gen. nov. sp. nov., the first cultivated representative of the candidate phylum 'Eremiobacterota', is a metabolically versatile aerobic anoxygenic phototroph.</title>
        <authorList>
            <person name="Yabe S."/>
            <person name="Muto K."/>
            <person name="Abe K."/>
            <person name="Yokota A."/>
            <person name="Staudigel H."/>
            <person name="Tebo B.M."/>
        </authorList>
    </citation>
    <scope>NUCLEOTIDE SEQUENCE [LARGE SCALE GENOMIC DNA]</scope>
    <source>
        <strain evidence="2 3">WC8-2</strain>
    </source>
</reference>